<dbReference type="Proteomes" id="UP000177309">
    <property type="component" value="Unassembled WGS sequence"/>
</dbReference>
<proteinExistence type="inferred from homology"/>
<evidence type="ECO:0000256" key="1">
    <source>
        <dbReference type="ARBA" id="ARBA00007274"/>
    </source>
</evidence>
<dbReference type="AlphaFoldDB" id="A0A1F4TK71"/>
<evidence type="ECO:0000313" key="7">
    <source>
        <dbReference type="Proteomes" id="UP000177309"/>
    </source>
</evidence>
<dbReference type="InterPro" id="IPR005835">
    <property type="entry name" value="NTP_transferase_dom"/>
</dbReference>
<dbReference type="Pfam" id="PF00483">
    <property type="entry name" value="NTP_transferase"/>
    <property type="match status" value="1"/>
</dbReference>
<feature type="domain" description="Nucleotidyl transferase" evidence="4">
    <location>
        <begin position="2"/>
        <end position="236"/>
    </location>
</feature>
<gene>
    <name evidence="6" type="ORF">A2462_08770</name>
</gene>
<feature type="domain" description="Mannose-1-phosphate guanyltransferase C-terminal" evidence="5">
    <location>
        <begin position="268"/>
        <end position="353"/>
    </location>
</feature>
<dbReference type="GO" id="GO:0016740">
    <property type="term" value="F:transferase activity"/>
    <property type="evidence" value="ECO:0007669"/>
    <property type="project" value="UniProtKB-KW"/>
</dbReference>
<evidence type="ECO:0000256" key="3">
    <source>
        <dbReference type="ARBA" id="ARBA00022737"/>
    </source>
</evidence>
<evidence type="ECO:0000259" key="5">
    <source>
        <dbReference type="Pfam" id="PF25087"/>
    </source>
</evidence>
<dbReference type="InterPro" id="IPR018357">
    <property type="entry name" value="Hexapep_transf_CS"/>
</dbReference>
<dbReference type="InterPro" id="IPR056729">
    <property type="entry name" value="GMPPB_C"/>
</dbReference>
<dbReference type="PROSITE" id="PS00101">
    <property type="entry name" value="HEXAPEP_TRANSFERASES"/>
    <property type="match status" value="1"/>
</dbReference>
<dbReference type="InterPro" id="IPR029044">
    <property type="entry name" value="Nucleotide-diphossugar_trans"/>
</dbReference>
<dbReference type="SUPFAM" id="SSF51161">
    <property type="entry name" value="Trimeric LpxA-like enzymes"/>
    <property type="match status" value="1"/>
</dbReference>
<dbReference type="Gene3D" id="3.90.550.10">
    <property type="entry name" value="Spore Coat Polysaccharide Biosynthesis Protein SpsA, Chain A"/>
    <property type="match status" value="1"/>
</dbReference>
<dbReference type="EMBL" id="MEUI01000040">
    <property type="protein sequence ID" value="OGC33122.1"/>
    <property type="molecule type" value="Genomic_DNA"/>
</dbReference>
<dbReference type="InterPro" id="IPR050486">
    <property type="entry name" value="Mannose-1P_guanyltransferase"/>
</dbReference>
<dbReference type="CDD" id="cd04181">
    <property type="entry name" value="NTP_transferase"/>
    <property type="match status" value="1"/>
</dbReference>
<sequence length="357" mass="39707">MKAVIIAGGLGTRLRPLTNNTPKPIVPLANLPMIVRQLDLLVCHGINEVIINLHYLSHEIKKILGDGRKWGIKIYYSIENEPLGTAGAVKNAEQFFDEDPLIVFNGDVITDLNLTKLIGFHHQKQAVVTLALTEVEDPTAFGLILRDKDGRVTKFLEKPNWEQVIQAKTKAINAGTYIIDPKIFRDVPVGEPYSFERQLYPSLLEKGVRMFGYLSTAYWIDIGNPEKYKEVHQAILRGEVAVKIMGTRINNKVWLGEGTHPDATVKILGPCLLGNNVRLGRNTEIRDYVVLGDNVIVDEGSTLDRCVVWEGCKIGKGVHFVDCVLGRNCVIEDQSIIEHGVVLADNSVIKKGSRISL</sequence>
<keyword evidence="2" id="KW-0808">Transferase</keyword>
<dbReference type="SUPFAM" id="SSF53448">
    <property type="entry name" value="Nucleotide-diphospho-sugar transferases"/>
    <property type="match status" value="1"/>
</dbReference>
<dbReference type="InterPro" id="IPR011004">
    <property type="entry name" value="Trimer_LpxA-like_sf"/>
</dbReference>
<comment type="caution">
    <text evidence="6">The sequence shown here is derived from an EMBL/GenBank/DDBJ whole genome shotgun (WGS) entry which is preliminary data.</text>
</comment>
<name>A0A1F4TK71_UNCSA</name>
<reference evidence="6 7" key="1">
    <citation type="journal article" date="2016" name="Nat. Commun.">
        <title>Thousands of microbial genomes shed light on interconnected biogeochemical processes in an aquifer system.</title>
        <authorList>
            <person name="Anantharaman K."/>
            <person name="Brown C.T."/>
            <person name="Hug L.A."/>
            <person name="Sharon I."/>
            <person name="Castelle C.J."/>
            <person name="Probst A.J."/>
            <person name="Thomas B.C."/>
            <person name="Singh A."/>
            <person name="Wilkins M.J."/>
            <person name="Karaoz U."/>
            <person name="Brodie E.L."/>
            <person name="Williams K.H."/>
            <person name="Hubbard S.S."/>
            <person name="Banfield J.F."/>
        </authorList>
    </citation>
    <scope>NUCLEOTIDE SEQUENCE [LARGE SCALE GENOMIC DNA]</scope>
</reference>
<keyword evidence="3" id="KW-0677">Repeat</keyword>
<evidence type="ECO:0000313" key="6">
    <source>
        <dbReference type="EMBL" id="OGC33122.1"/>
    </source>
</evidence>
<dbReference type="Pfam" id="PF25087">
    <property type="entry name" value="GMPPB_C"/>
    <property type="match status" value="1"/>
</dbReference>
<organism evidence="6 7">
    <name type="scientific">candidate division WOR-1 bacterium RIFOXYC2_FULL_41_25</name>
    <dbReference type="NCBI Taxonomy" id="1802586"/>
    <lineage>
        <taxon>Bacteria</taxon>
        <taxon>Bacillati</taxon>
        <taxon>Saganbacteria</taxon>
    </lineage>
</organism>
<comment type="similarity">
    <text evidence="1">Belongs to the transferase hexapeptide repeat family.</text>
</comment>
<dbReference type="PANTHER" id="PTHR22572">
    <property type="entry name" value="SUGAR-1-PHOSPHATE GUANYL TRANSFERASE"/>
    <property type="match status" value="1"/>
</dbReference>
<evidence type="ECO:0000256" key="2">
    <source>
        <dbReference type="ARBA" id="ARBA00022679"/>
    </source>
</evidence>
<protein>
    <submittedName>
        <fullName evidence="6">Uncharacterized protein</fullName>
    </submittedName>
</protein>
<evidence type="ECO:0000259" key="4">
    <source>
        <dbReference type="Pfam" id="PF00483"/>
    </source>
</evidence>
<dbReference type="Gene3D" id="2.160.10.10">
    <property type="entry name" value="Hexapeptide repeat proteins"/>
    <property type="match status" value="1"/>
</dbReference>
<accession>A0A1F4TK71</accession>